<evidence type="ECO:0000256" key="1">
    <source>
        <dbReference type="SAM" id="Phobius"/>
    </source>
</evidence>
<evidence type="ECO:0000313" key="2">
    <source>
        <dbReference type="EMBL" id="KAF4653016.1"/>
    </source>
</evidence>
<proteinExistence type="predicted"/>
<reference evidence="2 3" key="1">
    <citation type="submission" date="2020-04" db="EMBL/GenBank/DDBJ databases">
        <title>Perkinsus chesapeaki whole genome sequence.</title>
        <authorList>
            <person name="Bogema D.R."/>
        </authorList>
    </citation>
    <scope>NUCLEOTIDE SEQUENCE [LARGE SCALE GENOMIC DNA]</scope>
    <source>
        <strain evidence="2">ATCC PRA-425</strain>
    </source>
</reference>
<keyword evidence="3" id="KW-1185">Reference proteome</keyword>
<name>A0A7J6L2Z4_PERCH</name>
<comment type="caution">
    <text evidence="2">The sequence shown here is derived from an EMBL/GenBank/DDBJ whole genome shotgun (WGS) entry which is preliminary data.</text>
</comment>
<dbReference type="Proteomes" id="UP000591131">
    <property type="component" value="Unassembled WGS sequence"/>
</dbReference>
<dbReference type="EMBL" id="JAAPAO010000861">
    <property type="protein sequence ID" value="KAF4653016.1"/>
    <property type="molecule type" value="Genomic_DNA"/>
</dbReference>
<sequence length="131" mass="14862">MVALPAVRDFITTDDVKAWVTAATDAALPRITIEMRDLFDDALAKHGAIIQDMTRKNLQVIESQGRAMQQTMSTMNRLVAFGALSMGMLEYWRWERESASYTCDKPETRIMRRLFVLGVFGVLFAITITKL</sequence>
<keyword evidence="1" id="KW-1133">Transmembrane helix</keyword>
<evidence type="ECO:0000313" key="3">
    <source>
        <dbReference type="Proteomes" id="UP000591131"/>
    </source>
</evidence>
<keyword evidence="1" id="KW-0812">Transmembrane</keyword>
<organism evidence="2 3">
    <name type="scientific">Perkinsus chesapeaki</name>
    <name type="common">Clam parasite</name>
    <name type="synonym">Perkinsus andrewsi</name>
    <dbReference type="NCBI Taxonomy" id="330153"/>
    <lineage>
        <taxon>Eukaryota</taxon>
        <taxon>Sar</taxon>
        <taxon>Alveolata</taxon>
        <taxon>Perkinsozoa</taxon>
        <taxon>Perkinsea</taxon>
        <taxon>Perkinsida</taxon>
        <taxon>Perkinsidae</taxon>
        <taxon>Perkinsus</taxon>
    </lineage>
</organism>
<accession>A0A7J6L2Z4</accession>
<gene>
    <name evidence="2" type="ORF">FOL47_010754</name>
</gene>
<feature type="transmembrane region" description="Helical" evidence="1">
    <location>
        <begin position="110"/>
        <end position="129"/>
    </location>
</feature>
<protein>
    <submittedName>
        <fullName evidence="2">Uncharacterized protein</fullName>
    </submittedName>
</protein>
<dbReference type="AlphaFoldDB" id="A0A7J6L2Z4"/>
<keyword evidence="1" id="KW-0472">Membrane</keyword>